<evidence type="ECO:0000313" key="3">
    <source>
        <dbReference type="Proteomes" id="UP000077623"/>
    </source>
</evidence>
<protein>
    <submittedName>
        <fullName evidence="2">Uncharacterized protein</fullName>
    </submittedName>
</protein>
<sequence>MSLASKIVAGIATTGAVGGVLALGSYSLINTQNIQGRLKEEGYVPLDTEKDTGWNTILIAYKVAKSNTFVTGPQLQQQEIKDLRDKCREALRQSSNNNENYLKARQWCVEERNISSILDKLGLRALQTEPKSGSSTNTDDQNWETKATEYRDSTSKHKITITPVNQEPVDKEKIKAACKTLNTTELKTTSDGFNDKLEQFKEWCAIKKDSNG</sequence>
<feature type="region of interest" description="Disordered" evidence="1">
    <location>
        <begin position="128"/>
        <end position="154"/>
    </location>
</feature>
<dbReference type="Proteomes" id="UP000077623">
    <property type="component" value="Unassembled WGS sequence"/>
</dbReference>
<evidence type="ECO:0000313" key="2">
    <source>
        <dbReference type="EMBL" id="OAL10025.1"/>
    </source>
</evidence>
<accession>A0A1A9QDJ8</accession>
<comment type="caution">
    <text evidence="2">The sequence shown here is derived from an EMBL/GenBank/DDBJ whole genome shotgun (WGS) entry which is preliminary data.</text>
</comment>
<organism evidence="2 3">
    <name type="scientific">Candidatus Mycoplasma haematobovis</name>
    <dbReference type="NCBI Taxonomy" id="432608"/>
    <lineage>
        <taxon>Bacteria</taxon>
        <taxon>Bacillati</taxon>
        <taxon>Mycoplasmatota</taxon>
        <taxon>Mollicutes</taxon>
        <taxon>Mycoplasmataceae</taxon>
        <taxon>Mycoplasma</taxon>
    </lineage>
</organism>
<name>A0A1A9QDJ8_9MOLU</name>
<dbReference type="RefSeq" id="WP_187150411.1">
    <property type="nucleotide sequence ID" value="NZ_LWUJ01000012.1"/>
</dbReference>
<dbReference type="EMBL" id="LWUJ01000012">
    <property type="protein sequence ID" value="OAL10025.1"/>
    <property type="molecule type" value="Genomic_DNA"/>
</dbReference>
<keyword evidence="3" id="KW-1185">Reference proteome</keyword>
<dbReference type="AlphaFoldDB" id="A0A1A9QDJ8"/>
<feature type="compositionally biased region" description="Polar residues" evidence="1">
    <location>
        <begin position="129"/>
        <end position="140"/>
    </location>
</feature>
<dbReference type="STRING" id="432608.A6V39_03870"/>
<gene>
    <name evidence="2" type="ORF">A6V39_03870</name>
</gene>
<reference evidence="3" key="1">
    <citation type="submission" date="2016-04" db="EMBL/GenBank/DDBJ databases">
        <authorList>
            <person name="Quiroz-Castaneda R.E."/>
            <person name="Martinez-Ocampo F."/>
        </authorList>
    </citation>
    <scope>NUCLEOTIDE SEQUENCE [LARGE SCALE GENOMIC DNA]</scope>
    <source>
        <strain evidence="3">INIFAP01</strain>
    </source>
</reference>
<proteinExistence type="predicted"/>
<evidence type="ECO:0000256" key="1">
    <source>
        <dbReference type="SAM" id="MobiDB-lite"/>
    </source>
</evidence>